<organism evidence="5 6">
    <name type="scientific">Streptomyces niphimycinicus</name>
    <dbReference type="NCBI Taxonomy" id="2842201"/>
    <lineage>
        <taxon>Bacteria</taxon>
        <taxon>Bacillati</taxon>
        <taxon>Actinomycetota</taxon>
        <taxon>Actinomycetes</taxon>
        <taxon>Kitasatosporales</taxon>
        <taxon>Streptomycetaceae</taxon>
        <taxon>Streptomyces</taxon>
    </lineage>
</organism>
<feature type="region of interest" description="Disordered" evidence="4">
    <location>
        <begin position="244"/>
        <end position="281"/>
    </location>
</feature>
<evidence type="ECO:0000256" key="4">
    <source>
        <dbReference type="SAM" id="MobiDB-lite"/>
    </source>
</evidence>
<dbReference type="PANTHER" id="PTHR36852:SF1">
    <property type="entry name" value="PROTEIN GVPL 2"/>
    <property type="match status" value="1"/>
</dbReference>
<evidence type="ECO:0000313" key="6">
    <source>
        <dbReference type="Proteomes" id="UP000720508"/>
    </source>
</evidence>
<dbReference type="InterPro" id="IPR009430">
    <property type="entry name" value="GvpL/GvpF"/>
</dbReference>
<keyword evidence="1" id="KW-0304">Gas vesicle</keyword>
<evidence type="ECO:0000256" key="2">
    <source>
        <dbReference type="ARBA" id="ARBA00035108"/>
    </source>
</evidence>
<dbReference type="PANTHER" id="PTHR36852">
    <property type="entry name" value="PROTEIN GVPL 2"/>
    <property type="match status" value="1"/>
</dbReference>
<evidence type="ECO:0000256" key="3">
    <source>
        <dbReference type="ARBA" id="ARBA00035643"/>
    </source>
</evidence>
<comment type="caution">
    <text evidence="5">The sequence shown here is derived from an EMBL/GenBank/DDBJ whole genome shotgun (WGS) entry which is preliminary data.</text>
</comment>
<sequence length="281" mass="30826">MTDSLATWLYAVMAVPEDSTPPPGLTGVADEPVRLVEQAGLAAVVGSVPLEEFDEDALRGHLEDLEWLERTARAHHRVINGAARQGQVIPLRFATLYHDDDRVRAMLQERREDFTATLRRVADRTEWGVKAYVDPRSFLPDPDEPAGGEDSPGTAYLLRRRAQRQDQETAHLRATERAEEIHASLAALAVATAAHPPQDTALAAYEGWMVLNNSYLVPDGLTEEFTALVTTLGERYPAVTLEVSGPWPPYSFTAPPKREAQEGQEGQAGEAGEARPEEAPS</sequence>
<reference evidence="5 6" key="1">
    <citation type="submission" date="2021-06" db="EMBL/GenBank/DDBJ databases">
        <authorList>
            <person name="Pan X."/>
        </authorList>
    </citation>
    <scope>NUCLEOTIDE SEQUENCE [LARGE SCALE GENOMIC DNA]</scope>
    <source>
        <strain evidence="5 6">4503</strain>
    </source>
</reference>
<gene>
    <name evidence="5" type="ORF">KN815_20045</name>
</gene>
<name>A0ABS6CH77_9ACTN</name>
<evidence type="ECO:0000256" key="1">
    <source>
        <dbReference type="ARBA" id="ARBA00022987"/>
    </source>
</evidence>
<feature type="compositionally biased region" description="Basic and acidic residues" evidence="4">
    <location>
        <begin position="272"/>
        <end position="281"/>
    </location>
</feature>
<dbReference type="RefSeq" id="WP_216343318.1">
    <property type="nucleotide sequence ID" value="NZ_JAHLEM010000215.1"/>
</dbReference>
<dbReference type="Pfam" id="PF06386">
    <property type="entry name" value="GvpL_GvpF"/>
    <property type="match status" value="1"/>
</dbReference>
<proteinExistence type="inferred from homology"/>
<comment type="subcellular location">
    <subcellularLocation>
        <location evidence="2">Gas vesicle</location>
    </subcellularLocation>
</comment>
<comment type="similarity">
    <text evidence="3">Belongs to the gas vesicle GvpF/GvpL family.</text>
</comment>
<dbReference type="EMBL" id="JAHLEM010000215">
    <property type="protein sequence ID" value="MBU3866273.1"/>
    <property type="molecule type" value="Genomic_DNA"/>
</dbReference>
<evidence type="ECO:0000313" key="5">
    <source>
        <dbReference type="EMBL" id="MBU3866273.1"/>
    </source>
</evidence>
<dbReference type="Proteomes" id="UP000720508">
    <property type="component" value="Unassembled WGS sequence"/>
</dbReference>
<accession>A0ABS6CH77</accession>
<protein>
    <submittedName>
        <fullName evidence="5">GvpL/GvpF family gas vesicle protein</fullName>
    </submittedName>
</protein>
<keyword evidence="6" id="KW-1185">Reference proteome</keyword>